<dbReference type="RefSeq" id="WP_324697644.1">
    <property type="nucleotide sequence ID" value="NZ_JPYA02000001.1"/>
</dbReference>
<name>A0ABU6BDZ8_9BACL</name>
<proteinExistence type="predicted"/>
<dbReference type="InterPro" id="IPR025630">
    <property type="entry name" value="DUF4288"/>
</dbReference>
<comment type="caution">
    <text evidence="1">The sequence shown here is derived from an EMBL/GenBank/DDBJ whole genome shotgun (WGS) entry which is preliminary data.</text>
</comment>
<gene>
    <name evidence="1" type="ORF">EP10_000763</name>
</gene>
<dbReference type="Proteomes" id="UP000029267">
    <property type="component" value="Unassembled WGS sequence"/>
</dbReference>
<protein>
    <recommendedName>
        <fullName evidence="3">DUF4288 domain-containing protein</fullName>
    </recommendedName>
</protein>
<dbReference type="Pfam" id="PF14119">
    <property type="entry name" value="DUF4288"/>
    <property type="match status" value="1"/>
</dbReference>
<evidence type="ECO:0000313" key="1">
    <source>
        <dbReference type="EMBL" id="MEB3749924.1"/>
    </source>
</evidence>
<dbReference type="EMBL" id="JPYA02000001">
    <property type="protein sequence ID" value="MEB3749924.1"/>
    <property type="molecule type" value="Genomic_DNA"/>
</dbReference>
<sequence length="138" mass="16539">MEPNLQESQINWYAVKILFESIHFGNPLPDKIDEHYYDNNKKLFEESIILIKAKTIEQAYNIAEEQAKQSEHEYLNSYGQLVRWKFVDILHAFELNDDEFKTGTEIYSRFIHAKKEDTYKDIIIQYYPEALDKKDEPK</sequence>
<reference evidence="1 2" key="1">
    <citation type="journal article" date="2014" name="Genome Announc.">
        <title>Draft Genome Sequence of Geobacillus icigianus Strain G1w1T Isolated from Hot Springs in the Valley of Geysers, Kamchatka (Russian Federation).</title>
        <authorList>
            <person name="Bryanskaya A.V."/>
            <person name="Rozanov A.S."/>
            <person name="Logacheva M.D."/>
            <person name="Kotenko A.V."/>
            <person name="Peltek S.E."/>
        </authorList>
    </citation>
    <scope>NUCLEOTIDE SEQUENCE [LARGE SCALE GENOMIC DNA]</scope>
    <source>
        <strain evidence="1 2">G1w1</strain>
    </source>
</reference>
<evidence type="ECO:0008006" key="3">
    <source>
        <dbReference type="Google" id="ProtNLM"/>
    </source>
</evidence>
<evidence type="ECO:0000313" key="2">
    <source>
        <dbReference type="Proteomes" id="UP000029267"/>
    </source>
</evidence>
<accession>A0ABU6BDZ8</accession>
<keyword evidence="2" id="KW-1185">Reference proteome</keyword>
<organism evidence="1 2">
    <name type="scientific">Geobacillus icigianus</name>
    <dbReference type="NCBI Taxonomy" id="1430331"/>
    <lineage>
        <taxon>Bacteria</taxon>
        <taxon>Bacillati</taxon>
        <taxon>Bacillota</taxon>
        <taxon>Bacilli</taxon>
        <taxon>Bacillales</taxon>
        <taxon>Anoxybacillaceae</taxon>
        <taxon>Geobacillus</taxon>
    </lineage>
</organism>